<keyword evidence="1" id="KW-1133">Transmembrane helix</keyword>
<reference evidence="2" key="1">
    <citation type="journal article" date="2020" name="Nature">
        <title>Giant virus diversity and host interactions through global metagenomics.</title>
        <authorList>
            <person name="Schulz F."/>
            <person name="Roux S."/>
            <person name="Paez-Espino D."/>
            <person name="Jungbluth S."/>
            <person name="Walsh D.A."/>
            <person name="Denef V.J."/>
            <person name="McMahon K.D."/>
            <person name="Konstantinidis K.T."/>
            <person name="Eloe-Fadrosh E.A."/>
            <person name="Kyrpides N.C."/>
            <person name="Woyke T."/>
        </authorList>
    </citation>
    <scope>NUCLEOTIDE SEQUENCE</scope>
    <source>
        <strain evidence="2">GVMAG-S-ERX556022-25</strain>
    </source>
</reference>
<sequence length="218" mass="24625">MSKKNLLLIIGIIILYVIYYQYGTLITNYLFILKEGLTSCPAGCVAPTELTANCKGSLFDSGNGTYYKNCPYQCDNQCTDRFEGDSFQQNRSMYKKIKNILDCTGCGVKKVFSSNVSEKAQSKPVKDLVNSNYGSQIWNKESDTLNISNTILSQQSQQLQDFQRSQQSQQSQQSQLRDDLSRLIPSKNISTVTNSSIKSQNLNNNMTDIKTWNCKCYT</sequence>
<keyword evidence="1" id="KW-0812">Transmembrane</keyword>
<evidence type="ECO:0000313" key="2">
    <source>
        <dbReference type="EMBL" id="QHS84839.1"/>
    </source>
</evidence>
<evidence type="ECO:0000256" key="1">
    <source>
        <dbReference type="SAM" id="Phobius"/>
    </source>
</evidence>
<protein>
    <submittedName>
        <fullName evidence="2">Uncharacterized protein</fullName>
    </submittedName>
</protein>
<dbReference type="AlphaFoldDB" id="A0A6C0AXY9"/>
<organism evidence="2">
    <name type="scientific">viral metagenome</name>
    <dbReference type="NCBI Taxonomy" id="1070528"/>
    <lineage>
        <taxon>unclassified sequences</taxon>
        <taxon>metagenomes</taxon>
        <taxon>organismal metagenomes</taxon>
    </lineage>
</organism>
<proteinExistence type="predicted"/>
<accession>A0A6C0AXY9</accession>
<dbReference type="EMBL" id="MN738815">
    <property type="protein sequence ID" value="QHS84839.1"/>
    <property type="molecule type" value="Genomic_DNA"/>
</dbReference>
<keyword evidence="1" id="KW-0472">Membrane</keyword>
<feature type="transmembrane region" description="Helical" evidence="1">
    <location>
        <begin position="7"/>
        <end position="31"/>
    </location>
</feature>
<name>A0A6C0AXY9_9ZZZZ</name>